<reference evidence="1 3" key="1">
    <citation type="submission" date="2016-11" db="EMBL/GenBank/DDBJ databases">
        <authorList>
            <person name="Jaros S."/>
            <person name="Januszkiewicz K."/>
            <person name="Wedrychowicz H."/>
        </authorList>
    </citation>
    <scope>NUCLEOTIDE SEQUENCE [LARGE SCALE GENOMIC DNA]</scope>
</reference>
<evidence type="ECO:0000313" key="2">
    <source>
        <dbReference type="EMBL" id="SGZ35140.1"/>
    </source>
</evidence>
<name>A0A2X0MQV9_9BASI</name>
<dbReference type="AlphaFoldDB" id="A0A2X0MQV9"/>
<gene>
    <name evidence="1" type="primary">BQ5605_C040g11837</name>
    <name evidence="2" type="synonym">BQ5605_C064g12784</name>
    <name evidence="1" type="ORF">BQ5605_C040G11837</name>
    <name evidence="2" type="ORF">BQ5605_C064G12784</name>
</gene>
<organism evidence="1 3">
    <name type="scientific">Microbotryum silenes-dioicae</name>
    <dbReference type="NCBI Taxonomy" id="796604"/>
    <lineage>
        <taxon>Eukaryota</taxon>
        <taxon>Fungi</taxon>
        <taxon>Dikarya</taxon>
        <taxon>Basidiomycota</taxon>
        <taxon>Pucciniomycotina</taxon>
        <taxon>Microbotryomycetes</taxon>
        <taxon>Microbotryales</taxon>
        <taxon>Microbotryaceae</taxon>
        <taxon>Microbotryum</taxon>
    </lineage>
</organism>
<protein>
    <submittedName>
        <fullName evidence="1">BQ5605_C040g11837 protein</fullName>
    </submittedName>
    <submittedName>
        <fullName evidence="2">BQ5605_C064g12784 protein</fullName>
    </submittedName>
</protein>
<accession>A0A2X0MQV9</accession>
<evidence type="ECO:0000313" key="1">
    <source>
        <dbReference type="EMBL" id="SGZ32261.1"/>
    </source>
</evidence>
<evidence type="ECO:0000313" key="3">
    <source>
        <dbReference type="Proteomes" id="UP000249464"/>
    </source>
</evidence>
<proteinExistence type="predicted"/>
<dbReference type="Proteomes" id="UP000249464">
    <property type="component" value="Unassembled WGS sequence"/>
</dbReference>
<keyword evidence="3" id="KW-1185">Reference proteome</keyword>
<sequence length="55" mass="6416">MRSDVNVVVEVRYIDQRLGEQDRKAGERSGQAQIKARRHFYPLEWTVHVHGVAQV</sequence>
<dbReference type="EMBL" id="FQNC01000118">
    <property type="protein sequence ID" value="SGZ32261.1"/>
    <property type="molecule type" value="Genomic_DNA"/>
</dbReference>
<dbReference type="EMBL" id="FQNC01000132">
    <property type="protein sequence ID" value="SGZ35140.1"/>
    <property type="molecule type" value="Genomic_DNA"/>
</dbReference>